<dbReference type="InterPro" id="IPR050474">
    <property type="entry name" value="Hel308_SKI2-like"/>
</dbReference>
<dbReference type="PANTHER" id="PTHR47961:SF13">
    <property type="entry name" value="ACTIVATING SIGNAL COINTEGRATOR 1 COMPLEX SUBUNIT 3"/>
    <property type="match status" value="1"/>
</dbReference>
<dbReference type="FunFam" id="2.60.40.150:FF:000004">
    <property type="entry name" value="RNA helicase, activating signal cointegrator 1"/>
    <property type="match status" value="1"/>
</dbReference>
<evidence type="ECO:0000256" key="2">
    <source>
        <dbReference type="ARBA" id="ARBA00022801"/>
    </source>
</evidence>
<dbReference type="EMBL" id="KQ964466">
    <property type="protein sequence ID" value="KXN71829.1"/>
    <property type="molecule type" value="Genomic_DNA"/>
</dbReference>
<keyword evidence="10" id="KW-1185">Reference proteome</keyword>
<dbReference type="SMART" id="SM00382">
    <property type="entry name" value="AAA"/>
    <property type="match status" value="2"/>
</dbReference>
<dbReference type="STRING" id="796925.A0A137PA03"/>
<dbReference type="FunFam" id="3.40.50.300:FF:000102">
    <property type="entry name" value="RNA helicase, activating signal cointegrator 1"/>
    <property type="match status" value="1"/>
</dbReference>
<evidence type="ECO:0000313" key="9">
    <source>
        <dbReference type="EMBL" id="KXN71829.1"/>
    </source>
</evidence>
<dbReference type="GO" id="GO:0004386">
    <property type="term" value="F:helicase activity"/>
    <property type="evidence" value="ECO:0007669"/>
    <property type="project" value="UniProtKB-KW"/>
</dbReference>
<dbReference type="FunFam" id="3.40.50.300:FF:000231">
    <property type="entry name" value="Activating signal cointegrator 1 complex subunit 3"/>
    <property type="match status" value="1"/>
</dbReference>
<dbReference type="GO" id="GO:0016887">
    <property type="term" value="F:ATP hydrolysis activity"/>
    <property type="evidence" value="ECO:0007669"/>
    <property type="project" value="EnsemblFungi"/>
</dbReference>
<feature type="domain" description="Helicase C-terminal" evidence="8">
    <location>
        <begin position="629"/>
        <end position="855"/>
    </location>
</feature>
<dbReference type="GO" id="GO:0072344">
    <property type="term" value="P:rescue of stalled ribosome"/>
    <property type="evidence" value="ECO:0007669"/>
    <property type="project" value="EnsemblFungi"/>
</dbReference>
<evidence type="ECO:0000313" key="10">
    <source>
        <dbReference type="Proteomes" id="UP000070444"/>
    </source>
</evidence>
<dbReference type="FunFam" id="1.10.3380.10:FF:000002">
    <property type="entry name" value="Activating signal cointegrator 1 complex subunit 3"/>
    <property type="match status" value="1"/>
</dbReference>
<keyword evidence="2" id="KW-0378">Hydrolase</keyword>
<dbReference type="Pfam" id="PF00270">
    <property type="entry name" value="DEAD"/>
    <property type="match status" value="2"/>
</dbReference>
<gene>
    <name evidence="9" type="ORF">CONCODRAFT_78134</name>
</gene>
<dbReference type="SMART" id="SM00490">
    <property type="entry name" value="HELICc"/>
    <property type="match status" value="2"/>
</dbReference>
<dbReference type="InterPro" id="IPR014001">
    <property type="entry name" value="Helicase_ATP-bd"/>
</dbReference>
<accession>A0A137PA03</accession>
<dbReference type="InterPro" id="IPR003593">
    <property type="entry name" value="AAA+_ATPase"/>
</dbReference>
<dbReference type="FunFam" id="3.40.50.300:FF:000062">
    <property type="entry name" value="U5 small nuclear ribonucleoprotein helicase"/>
    <property type="match status" value="1"/>
</dbReference>
<dbReference type="SUPFAM" id="SSF81296">
    <property type="entry name" value="E set domains"/>
    <property type="match status" value="1"/>
</dbReference>
<dbReference type="InterPro" id="IPR036388">
    <property type="entry name" value="WH-like_DNA-bd_sf"/>
</dbReference>
<keyword evidence="4" id="KW-0067">ATP-binding</keyword>
<dbReference type="Gene3D" id="1.10.10.10">
    <property type="entry name" value="Winged helix-like DNA-binding domain superfamily/Winged helix DNA-binding domain"/>
    <property type="match status" value="2"/>
</dbReference>
<dbReference type="GO" id="GO:0006417">
    <property type="term" value="P:regulation of translation"/>
    <property type="evidence" value="ECO:0007669"/>
    <property type="project" value="EnsemblFungi"/>
</dbReference>
<dbReference type="Pfam" id="PF02889">
    <property type="entry name" value="Sec63"/>
    <property type="match status" value="2"/>
</dbReference>
<evidence type="ECO:0000259" key="8">
    <source>
        <dbReference type="PROSITE" id="PS51194"/>
    </source>
</evidence>
<dbReference type="PROSITE" id="PS51192">
    <property type="entry name" value="HELICASE_ATP_BIND_1"/>
    <property type="match status" value="2"/>
</dbReference>
<evidence type="ECO:0000256" key="5">
    <source>
        <dbReference type="SAM" id="Coils"/>
    </source>
</evidence>
<evidence type="ECO:0000259" key="7">
    <source>
        <dbReference type="PROSITE" id="PS51192"/>
    </source>
</evidence>
<dbReference type="Gene3D" id="3.40.50.300">
    <property type="entry name" value="P-loop containing nucleotide triphosphate hydrolases"/>
    <property type="match status" value="4"/>
</dbReference>
<dbReference type="InterPro" id="IPR035892">
    <property type="entry name" value="C2_domain_sf"/>
</dbReference>
<feature type="coiled-coil region" evidence="5">
    <location>
        <begin position="278"/>
        <end position="305"/>
    </location>
</feature>
<dbReference type="InterPro" id="IPR036390">
    <property type="entry name" value="WH_DNA-bd_sf"/>
</dbReference>
<dbReference type="CDD" id="cd18795">
    <property type="entry name" value="SF2_C_Ski2"/>
    <property type="match status" value="2"/>
</dbReference>
<dbReference type="InterPro" id="IPR001650">
    <property type="entry name" value="Helicase_C-like"/>
</dbReference>
<evidence type="ECO:0000256" key="4">
    <source>
        <dbReference type="ARBA" id="ARBA00022840"/>
    </source>
</evidence>
<dbReference type="Pfam" id="PF23445">
    <property type="entry name" value="WHD_SNRNP200"/>
    <property type="match status" value="2"/>
</dbReference>
<dbReference type="FunFam" id="1.10.10.10:FF:000012">
    <property type="entry name" value="U5 small nuclear ribonucleoprotein helicase"/>
    <property type="match status" value="1"/>
</dbReference>
<dbReference type="InterPro" id="IPR014756">
    <property type="entry name" value="Ig_E-set"/>
</dbReference>
<dbReference type="CDD" id="cd18022">
    <property type="entry name" value="DEXHc_ASCC3_2"/>
    <property type="match status" value="1"/>
</dbReference>
<dbReference type="GO" id="GO:1990116">
    <property type="term" value="P:ribosome-associated ubiquitin-dependent protein catabolic process"/>
    <property type="evidence" value="ECO:0007669"/>
    <property type="project" value="EnsemblFungi"/>
</dbReference>
<feature type="region of interest" description="Disordered" evidence="6">
    <location>
        <begin position="1"/>
        <end position="29"/>
    </location>
</feature>
<dbReference type="OMA" id="MCSATEF"/>
<dbReference type="FunFam" id="3.40.50.300:FF:000198">
    <property type="entry name" value="Activating signal cointegrator 1 complex subunit"/>
    <property type="match status" value="1"/>
</dbReference>
<feature type="domain" description="Helicase ATP-binding" evidence="7">
    <location>
        <begin position="1289"/>
        <end position="1464"/>
    </location>
</feature>
<dbReference type="Gene3D" id="2.60.40.150">
    <property type="entry name" value="C2 domain"/>
    <property type="match status" value="2"/>
</dbReference>
<dbReference type="FunFam" id="1.10.3380.10:FF:000001">
    <property type="entry name" value="U5 small nuclear ribonucleoprotein helicase"/>
    <property type="match status" value="1"/>
</dbReference>
<sequence>MTINSSNSSRSSNSNSNNNINSNTSNNINNTDNFVTIPNLLQASKKDLEFLTNFESYREWENTKLDSINSWIDRLNENPSKTETGDFDFNSLNIEYSSPFDPPPFSPSHNSSLEYINQIEEDLTYDSPVDTLNSNLPTTPQDQEHLTGASKFVDLDWFSNLCNSLSSQLNIETGELFGNIAEMLLSKISDDECQSKLLDLMGFNFIDESITLIQNRSSLISQLGAGDANDLEPSNFPQNPVQGKSVKQLYQNLLKNKNQQGPISFTTEGDKILMKNFKKEIKKSRANLSGQVDQLEEEQKMLLDKGYNFKNNSHFKKLKNKIKENQQKGVLPDSGRFDVKEDYPHVFKSNDNTDNPMSMFGAKFLLPAGTIREDGEFYEELTIPIPQKAPIRSTEKLIQIKEMDSLCQGVFHAYKSLNRVQSIVYPIAYQTNENMLMCAPTGAGKTDVALLAILRTLYQHCTPAPTSDNRSELRIDKNAFKIVYVAPMKALAAEVVQKYQSRLKWLGIQVKELTGDMQLTRAEIAKTQIIVTTPEKWDVVTRKGTGDTDLVSKLKLLIIDEVHLLHEDRGSVIESIVARTLRQVESSQSMIRIVGLSATLPNYIDVANFLKVNPYQGLFYFDGGFRPVPLEQHFLGVRGKPQSNASKLNLDRACYDKCSALIEQDHQVMVFVHSRKDTVRSARSLIAQAGEDGVGDMFAPKSDEEIIAHSKFALEVGKSRNAELKELYNKGMGIHHAGMLRSDRTLTERMFAAGAIKVLCCTATLAWGVNLPAYAVIIKGTQVYSSEKGTFIDLSILDVLQIFGRAGRPQYETHGVGYILTTHDRLSHFISAITMQHPIESSFIGNLVDNLCAEICLGTVTNVDEAVAWLGYTYLYIRMRKNPTSYGVDYQEAQLDPLLGKRRRDLIVNAAKALRENKMISFHELTGYMSPEDLGRIASTFYLSSNSVHIMNSRMKPKMTEADVLAMVSHSKEFEQIKIREEESKELTILLRNYSACEIQGGVNTPADKVNVLIQAYISKAEPQNFSLVSDSYYVSQNAGRIFRAVFEIALNRNWGPTASVLLSLCKSIEKRMWSFQHPLAQFELPENLRMKLEDLTEEFTIEQLATMSANELGDMVRFMRMGPTLLKCVQQFPKVDLDVELFPITRNVLRMQVTIYPDFVWNEKVHGTGEPFLLLVEDMDNIELYHSEQIFITKNYIGDEIKVMFTIPIPEPLPPQIFIRAVSDRWIGAEALFPVSFHNLVLPESVSQHTDLLKLDPLPITALHDPVLEEIYSRKFTHFNPIQTQIFESLYHNDYNVLIGAPTGSGKTVAAELAMWQAFKQYPGSKVVYIAPLKALVKERIADWSSRLSDLTGKTVVELTGDITPDIRTIERADIIITTPEKWDGISRGWQSRKYVKKVSLMIIDEIHLLGGDRGPILEVIVSRMNFIASKTKGHVRIVGLSTALANALDLASWLGIDEKGLYNFRHSERFHYCPRMEVMNRPTYRAIRTHSPQKPVIVFVSSRRQTRLTARDLIKFAANESNPTQFLNMSEEDAEMLVERIEDASLKETILFGIGLHHAGLVESDRKIVEELFVNCKIQVLIATSTLAWGVNFPAHLVIVKGTEYFDAKTNSYVDYDITDILQMVGRAGRPQFDTSAVACVFTIDTKKQFFKKFLYEPFPVESRLHKCLDDHFNAEIAAGTITNKKEAMEYLTWTYLYQRLRMNPTYYAMENATPGAVKDYLSRLIDSSFRELIQSRCIEEGEFDGVIPTKLGKIASHYYLSHHSIRKFYNDLTAETDFESLLRVLANSEEYVEHPVRHNEDLYNQDLEGSIPYPVYPMSYDKPNAKVFLLLQAFLSHAELPIADYVTDTGTVLDQAIRILQSIADVTYYKSHLTTLLNVANCLQALKQAAWPTDSTLKQLPHVDDAIVTKLNTLNPPVLLLNKIGLSKDQVLDITKVLDLLPKLQVSLPPSQSIPQYQPNHHQSLNLTLTRNGKYYGVAHAPKFHKIQEEAWWIIVGDLKKDTILAMKRITIVPDKKSYNIKLEFLTPGQAGKYSYGLFIISDVYQGIDLQLSLDFCIV</sequence>
<dbReference type="InterPro" id="IPR004179">
    <property type="entry name" value="Sec63-dom"/>
</dbReference>
<dbReference type="GO" id="GO:0022626">
    <property type="term" value="C:cytosolic ribosome"/>
    <property type="evidence" value="ECO:0007669"/>
    <property type="project" value="EnsemblFungi"/>
</dbReference>
<dbReference type="GO" id="GO:0032991">
    <property type="term" value="C:protein-containing complex"/>
    <property type="evidence" value="ECO:0007669"/>
    <property type="project" value="UniProtKB-ARBA"/>
</dbReference>
<keyword evidence="5" id="KW-0175">Coiled coil</keyword>
<protein>
    <submittedName>
        <fullName evidence="9">Sec63-domain-containing protein</fullName>
    </submittedName>
</protein>
<dbReference type="GO" id="GO:0002181">
    <property type="term" value="P:cytoplasmic translation"/>
    <property type="evidence" value="ECO:0007669"/>
    <property type="project" value="EnsemblFungi"/>
</dbReference>
<keyword evidence="3" id="KW-0347">Helicase</keyword>
<dbReference type="InterPro" id="IPR057842">
    <property type="entry name" value="WH_MER3"/>
</dbReference>
<dbReference type="FunFam" id="1.10.10.10:FF:000024">
    <property type="entry name" value="U5 small nuclear ribonucleoprotein helicase"/>
    <property type="match status" value="1"/>
</dbReference>
<dbReference type="Gene3D" id="1.10.3380.10">
    <property type="entry name" value="Sec63 N-terminal domain-like domain"/>
    <property type="match status" value="2"/>
</dbReference>
<evidence type="ECO:0000256" key="1">
    <source>
        <dbReference type="ARBA" id="ARBA00022741"/>
    </source>
</evidence>
<dbReference type="PIRSF" id="PIRSF039073">
    <property type="entry name" value="BRR2"/>
    <property type="match status" value="1"/>
</dbReference>
<dbReference type="InterPro" id="IPR011545">
    <property type="entry name" value="DEAD/DEAH_box_helicase_dom"/>
</dbReference>
<dbReference type="InterPro" id="IPR027417">
    <property type="entry name" value="P-loop_NTPase"/>
</dbReference>
<dbReference type="PANTHER" id="PTHR47961">
    <property type="entry name" value="DNA POLYMERASE THETA, PUTATIVE (AFU_ORTHOLOGUE AFUA_1G05260)-RELATED"/>
    <property type="match status" value="1"/>
</dbReference>
<dbReference type="Proteomes" id="UP000070444">
    <property type="component" value="Unassembled WGS sequence"/>
</dbReference>
<dbReference type="SUPFAM" id="SSF158702">
    <property type="entry name" value="Sec63 N-terminal domain-like"/>
    <property type="match status" value="2"/>
</dbReference>
<dbReference type="GO" id="GO:0003676">
    <property type="term" value="F:nucleic acid binding"/>
    <property type="evidence" value="ECO:0007669"/>
    <property type="project" value="InterPro"/>
</dbReference>
<evidence type="ECO:0000256" key="3">
    <source>
        <dbReference type="ARBA" id="ARBA00022806"/>
    </source>
</evidence>
<feature type="domain" description="Helicase ATP-binding" evidence="7">
    <location>
        <begin position="426"/>
        <end position="618"/>
    </location>
</feature>
<dbReference type="CDD" id="cd18020">
    <property type="entry name" value="DEXHc_ASCC3_1"/>
    <property type="match status" value="1"/>
</dbReference>
<feature type="domain" description="Helicase C-terminal" evidence="8">
    <location>
        <begin position="1494"/>
        <end position="1691"/>
    </location>
</feature>
<dbReference type="SMART" id="SM00487">
    <property type="entry name" value="DEXDc"/>
    <property type="match status" value="2"/>
</dbReference>
<dbReference type="Pfam" id="PF00271">
    <property type="entry name" value="Helicase_C"/>
    <property type="match status" value="2"/>
</dbReference>
<dbReference type="GO" id="GO:0005524">
    <property type="term" value="F:ATP binding"/>
    <property type="evidence" value="ECO:0007669"/>
    <property type="project" value="UniProtKB-KW"/>
</dbReference>
<name>A0A137PA03_CONC2</name>
<dbReference type="SUPFAM" id="SSF46785">
    <property type="entry name" value="Winged helix' DNA-binding domain"/>
    <property type="match status" value="2"/>
</dbReference>
<dbReference type="SMART" id="SM00973">
    <property type="entry name" value="Sec63"/>
    <property type="match status" value="2"/>
</dbReference>
<reference evidence="9 10" key="1">
    <citation type="journal article" date="2015" name="Genome Biol. Evol.">
        <title>Phylogenomic analyses indicate that early fungi evolved digesting cell walls of algal ancestors of land plants.</title>
        <authorList>
            <person name="Chang Y."/>
            <person name="Wang S."/>
            <person name="Sekimoto S."/>
            <person name="Aerts A.L."/>
            <person name="Choi C."/>
            <person name="Clum A."/>
            <person name="LaButti K.M."/>
            <person name="Lindquist E.A."/>
            <person name="Yee Ngan C."/>
            <person name="Ohm R.A."/>
            <person name="Salamov A.A."/>
            <person name="Grigoriev I.V."/>
            <person name="Spatafora J.W."/>
            <person name="Berbee M.L."/>
        </authorList>
    </citation>
    <scope>NUCLEOTIDE SEQUENCE [LARGE SCALE GENOMIC DNA]</scope>
    <source>
        <strain evidence="9 10">NRRL 28638</strain>
    </source>
</reference>
<proteinExistence type="predicted"/>
<dbReference type="PROSITE" id="PS51194">
    <property type="entry name" value="HELICASE_CTER"/>
    <property type="match status" value="2"/>
</dbReference>
<evidence type="ECO:0000256" key="6">
    <source>
        <dbReference type="SAM" id="MobiDB-lite"/>
    </source>
</evidence>
<dbReference type="OrthoDB" id="5575at2759"/>
<organism evidence="9 10">
    <name type="scientific">Conidiobolus coronatus (strain ATCC 28846 / CBS 209.66 / NRRL 28638)</name>
    <name type="common">Delacroixia coronata</name>
    <dbReference type="NCBI Taxonomy" id="796925"/>
    <lineage>
        <taxon>Eukaryota</taxon>
        <taxon>Fungi</taxon>
        <taxon>Fungi incertae sedis</taxon>
        <taxon>Zoopagomycota</taxon>
        <taxon>Entomophthoromycotina</taxon>
        <taxon>Entomophthoromycetes</taxon>
        <taxon>Entomophthorales</taxon>
        <taxon>Ancylistaceae</taxon>
        <taxon>Conidiobolus</taxon>
    </lineage>
</organism>
<dbReference type="SUPFAM" id="SSF52540">
    <property type="entry name" value="P-loop containing nucleoside triphosphate hydrolases"/>
    <property type="match status" value="4"/>
</dbReference>
<keyword evidence="1" id="KW-0547">Nucleotide-binding</keyword>
<dbReference type="Gene3D" id="1.10.150.20">
    <property type="entry name" value="5' to 3' exonuclease, C-terminal subdomain"/>
    <property type="match status" value="1"/>
</dbReference>